<keyword evidence="6" id="KW-1185">Reference proteome</keyword>
<dbReference type="PROSITE" id="PS50111">
    <property type="entry name" value="CHEMOTAXIS_TRANSDUC_2"/>
    <property type="match status" value="1"/>
</dbReference>
<dbReference type="Proteomes" id="UP000242469">
    <property type="component" value="Unassembled WGS sequence"/>
</dbReference>
<dbReference type="SUPFAM" id="SSF58104">
    <property type="entry name" value="Methyl-accepting chemotaxis protein (MCP) signaling domain"/>
    <property type="match status" value="1"/>
</dbReference>
<dbReference type="STRING" id="1122198.SAMN02745729_101261"/>
<evidence type="ECO:0000313" key="5">
    <source>
        <dbReference type="EMBL" id="SEA02725.1"/>
    </source>
</evidence>
<feature type="domain" description="Methyl-accepting transducer" evidence="4">
    <location>
        <begin position="102"/>
        <end position="338"/>
    </location>
</feature>
<protein>
    <submittedName>
        <fullName evidence="5">Methyl-accepting chemotaxis protein</fullName>
    </submittedName>
</protein>
<evidence type="ECO:0000259" key="4">
    <source>
        <dbReference type="PROSITE" id="PS50111"/>
    </source>
</evidence>
<dbReference type="EMBL" id="FNRJ01000001">
    <property type="protein sequence ID" value="SEA02725.1"/>
    <property type="molecule type" value="Genomic_DNA"/>
</dbReference>
<name>A0A1H3XTE8_9GAMM</name>
<organism evidence="5 6">
    <name type="scientific">Marinobacterium iners DSM 11526</name>
    <dbReference type="NCBI Taxonomy" id="1122198"/>
    <lineage>
        <taxon>Bacteria</taxon>
        <taxon>Pseudomonadati</taxon>
        <taxon>Pseudomonadota</taxon>
        <taxon>Gammaproteobacteria</taxon>
        <taxon>Oceanospirillales</taxon>
        <taxon>Oceanospirillaceae</taxon>
        <taxon>Marinobacterium</taxon>
    </lineage>
</organism>
<dbReference type="Pfam" id="PF00015">
    <property type="entry name" value="MCPsignal"/>
    <property type="match status" value="1"/>
</dbReference>
<evidence type="ECO:0000256" key="2">
    <source>
        <dbReference type="ARBA" id="ARBA00023224"/>
    </source>
</evidence>
<dbReference type="InterPro" id="IPR004089">
    <property type="entry name" value="MCPsignal_dom"/>
</dbReference>
<dbReference type="AlphaFoldDB" id="A0A1H3XTE8"/>
<reference evidence="6" key="1">
    <citation type="submission" date="2016-10" db="EMBL/GenBank/DDBJ databases">
        <authorList>
            <person name="Varghese N."/>
            <person name="Submissions S."/>
        </authorList>
    </citation>
    <scope>NUCLEOTIDE SEQUENCE [LARGE SCALE GENOMIC DNA]</scope>
    <source>
        <strain evidence="6">DSM 11526</strain>
    </source>
</reference>
<accession>A0A1H3XTE8</accession>
<dbReference type="Gene3D" id="1.10.287.950">
    <property type="entry name" value="Methyl-accepting chemotaxis protein"/>
    <property type="match status" value="1"/>
</dbReference>
<sequence>MTIKTKLKSERLLLAALVLVLVCIIYSAGGFQLKALTGFALLLAVGYHLSSEAREKRLVNAADRVCALFETDASRRSTAEQLLQLNDVLAEKVTKAARINELTRSLSNAAGSLVSNFTQIVATADRQALLAEQTTTVVQRVAGHASDISQQATELVDVSSLVQDGAQQGNGTASQMAENAATMLDVITRVSGDFGTVRNDVARIGEIVSIIQEIAGKTNLLALNAAIEAARAGENGRGFAVVADEVRQLAERTERSTQDVRQIIDSIGAGIEKLDVQLTVATETTETVHGVAEEVSALLNSIDEHAAIASQEAERMLGGADAQLHITGQLTTSAHEGQQLSNRLDQLVNSCNEDIRQLTMQFTTIKDMASDLDVTASDHALLMDLIEEIRLNNIMIMNARTSDQVVPFIRRVRQIDGFIDMQVDRISGACHTNTAPQLKDQLITALRTAIRDYRSSRDVIFQLAERGELLQARELGVQQVRPAYQKVKQACEAILTLA</sequence>
<dbReference type="GO" id="GO:0007165">
    <property type="term" value="P:signal transduction"/>
    <property type="evidence" value="ECO:0007669"/>
    <property type="project" value="UniProtKB-KW"/>
</dbReference>
<evidence type="ECO:0000313" key="6">
    <source>
        <dbReference type="Proteomes" id="UP000242469"/>
    </source>
</evidence>
<dbReference type="GO" id="GO:0006935">
    <property type="term" value="P:chemotaxis"/>
    <property type="evidence" value="ECO:0007669"/>
    <property type="project" value="UniProtKB-ARBA"/>
</dbReference>
<dbReference type="PANTHER" id="PTHR32089:SF112">
    <property type="entry name" value="LYSOZYME-LIKE PROTEIN-RELATED"/>
    <property type="match status" value="1"/>
</dbReference>
<dbReference type="PANTHER" id="PTHR32089">
    <property type="entry name" value="METHYL-ACCEPTING CHEMOTAXIS PROTEIN MCPB"/>
    <property type="match status" value="1"/>
</dbReference>
<evidence type="ECO:0000256" key="3">
    <source>
        <dbReference type="PROSITE-ProRule" id="PRU00284"/>
    </source>
</evidence>
<gene>
    <name evidence="5" type="ORF">SAMN02745729_101261</name>
</gene>
<keyword evidence="2 3" id="KW-0807">Transducer</keyword>
<proteinExistence type="predicted"/>
<dbReference type="SMART" id="SM00283">
    <property type="entry name" value="MA"/>
    <property type="match status" value="1"/>
</dbReference>
<dbReference type="OrthoDB" id="6376221at2"/>
<comment type="subcellular location">
    <subcellularLocation>
        <location evidence="1">Membrane</location>
    </subcellularLocation>
</comment>
<dbReference type="GO" id="GO:0016020">
    <property type="term" value="C:membrane"/>
    <property type="evidence" value="ECO:0007669"/>
    <property type="project" value="UniProtKB-SubCell"/>
</dbReference>
<evidence type="ECO:0000256" key="1">
    <source>
        <dbReference type="ARBA" id="ARBA00004370"/>
    </source>
</evidence>
<dbReference type="RefSeq" id="WP_091821852.1">
    <property type="nucleotide sequence ID" value="NZ_FNRJ01000001.1"/>
</dbReference>